<keyword evidence="2" id="KW-1185">Reference proteome</keyword>
<evidence type="ECO:0008006" key="3">
    <source>
        <dbReference type="Google" id="ProtNLM"/>
    </source>
</evidence>
<proteinExistence type="predicted"/>
<comment type="caution">
    <text evidence="1">The sequence shown here is derived from an EMBL/GenBank/DDBJ whole genome shotgun (WGS) entry which is preliminary data.</text>
</comment>
<reference evidence="1 2" key="1">
    <citation type="submission" date="2024-04" db="EMBL/GenBank/DDBJ databases">
        <title>Tritrichomonas musculus Genome.</title>
        <authorList>
            <person name="Alves-Ferreira E."/>
            <person name="Grigg M."/>
            <person name="Lorenzi H."/>
            <person name="Galac M."/>
        </authorList>
    </citation>
    <scope>NUCLEOTIDE SEQUENCE [LARGE SCALE GENOMIC DNA]</scope>
    <source>
        <strain evidence="1 2">EAF2021</strain>
    </source>
</reference>
<dbReference type="EMBL" id="JAPFFF010000005">
    <property type="protein sequence ID" value="KAK8888755.1"/>
    <property type="molecule type" value="Genomic_DNA"/>
</dbReference>
<evidence type="ECO:0000313" key="1">
    <source>
        <dbReference type="EMBL" id="KAK8888755.1"/>
    </source>
</evidence>
<organism evidence="1 2">
    <name type="scientific">Tritrichomonas musculus</name>
    <dbReference type="NCBI Taxonomy" id="1915356"/>
    <lineage>
        <taxon>Eukaryota</taxon>
        <taxon>Metamonada</taxon>
        <taxon>Parabasalia</taxon>
        <taxon>Tritrichomonadida</taxon>
        <taxon>Tritrichomonadidae</taxon>
        <taxon>Tritrichomonas</taxon>
    </lineage>
</organism>
<dbReference type="Proteomes" id="UP001470230">
    <property type="component" value="Unassembled WGS sequence"/>
</dbReference>
<accession>A0ABR2KFG9</accession>
<sequence>MNMNLLNKSEQKKKQDLMQIKDRWQIKNRFSIKNVNTSKCKRNQVPISDINTFEQQIFFEKILCSNIDFLLFTIKNYSNRFLFNFYTINKFKHYKNKKNAKNKKTSSNLIQIFQQLHSSSKITFQLREMTKQEK</sequence>
<protein>
    <recommendedName>
        <fullName evidence="3">Transmembrane protein</fullName>
    </recommendedName>
</protein>
<name>A0ABR2KFG9_9EUKA</name>
<evidence type="ECO:0000313" key="2">
    <source>
        <dbReference type="Proteomes" id="UP001470230"/>
    </source>
</evidence>
<gene>
    <name evidence="1" type="ORF">M9Y10_033490</name>
</gene>